<evidence type="ECO:0000256" key="4">
    <source>
        <dbReference type="SAM" id="SignalP"/>
    </source>
</evidence>
<evidence type="ECO:0000313" key="6">
    <source>
        <dbReference type="Proteomes" id="UP000695026"/>
    </source>
</evidence>
<evidence type="ECO:0000313" key="7">
    <source>
        <dbReference type="RefSeq" id="XP_007438844.1"/>
    </source>
</evidence>
<sequence length="449" mass="49906">MARLFSALNFIQVIWGTLFLATTAAASYELEVTNNGPVVTEAQATIQSTLRQKNNGLPPSDIPKYHFAWKFDAPLVLVEKIKCGRNSQIVVTSPVPGAFPISVEVTHPDCWFCGTLVRNLTILQVSEFIIGNLSITQMKSCNDWEELDCHHPSAVLALAAFSLHDPSHYFKSASFIYSWDFGDGTTAETGKPAIYHNYSTFGTWTVRLDVIAEWRREGTSVEHPTEVAQKTGHFTTTLKLLDESQAEQETQGKIQDAVRSINITGSTEAHVMENLNLSLHIQGSPPLSLCWLIKTECIPLGRDQCHLVVTNSTQYYLNHTFSNAGQYCLSIRVENRVNILQSYQEIQIRPSGINPASFVLPCILLLPATLGLAVYVTFRSTMQPKDLVEVADFDFSPVSTKKPSSTRWSCGQICCKTCFLGSSPKPCSTAKEHHRLLQPLCKSRQLYSA</sequence>
<evidence type="ECO:0000256" key="3">
    <source>
        <dbReference type="SAM" id="Phobius"/>
    </source>
</evidence>
<gene>
    <name evidence="7" type="primary">TMEM130</name>
</gene>
<evidence type="ECO:0000256" key="1">
    <source>
        <dbReference type="ARBA" id="ARBA00022729"/>
    </source>
</evidence>
<dbReference type="SUPFAM" id="SSF49299">
    <property type="entry name" value="PKD domain"/>
    <property type="match status" value="1"/>
</dbReference>
<dbReference type="KEGG" id="pbi:103059210"/>
<dbReference type="Pfam" id="PF18911">
    <property type="entry name" value="PKD_4"/>
    <property type="match status" value="1"/>
</dbReference>
<dbReference type="PANTHER" id="PTHR11861">
    <property type="entry name" value="MELANOCYTE PROTEIN PMEL 17-RELATED"/>
    <property type="match status" value="1"/>
</dbReference>
<name>A0A9F2R7M9_PYTBI</name>
<dbReference type="OrthoDB" id="8510435at2759"/>
<dbReference type="Gene3D" id="2.60.40.10">
    <property type="entry name" value="Immunoglobulins"/>
    <property type="match status" value="1"/>
</dbReference>
<dbReference type="InterPro" id="IPR045219">
    <property type="entry name" value="PKAT"/>
</dbReference>
<dbReference type="InterPro" id="IPR046846">
    <property type="entry name" value="PKAT_KLD"/>
</dbReference>
<accession>A0A9F2R7M9</accession>
<feature type="transmembrane region" description="Helical" evidence="3">
    <location>
        <begin position="358"/>
        <end position="378"/>
    </location>
</feature>
<feature type="signal peptide" evidence="4">
    <location>
        <begin position="1"/>
        <end position="25"/>
    </location>
</feature>
<feature type="chain" id="PRO_5039886659" evidence="4">
    <location>
        <begin position="26"/>
        <end position="449"/>
    </location>
</feature>
<dbReference type="OMA" id="PPLTMCW"/>
<dbReference type="PROSITE" id="PS50093">
    <property type="entry name" value="PKD"/>
    <property type="match status" value="1"/>
</dbReference>
<dbReference type="Proteomes" id="UP000695026">
    <property type="component" value="Unplaced"/>
</dbReference>
<dbReference type="Pfam" id="PF20433">
    <property type="entry name" value="PKAT_KLD"/>
    <property type="match status" value="1"/>
</dbReference>
<keyword evidence="6" id="KW-1185">Reference proteome</keyword>
<keyword evidence="2" id="KW-0325">Glycoprotein</keyword>
<keyword evidence="3" id="KW-0472">Membrane</keyword>
<dbReference type="RefSeq" id="XP_007438844.1">
    <property type="nucleotide sequence ID" value="XM_007438782.2"/>
</dbReference>
<feature type="domain" description="PKD" evidence="5">
    <location>
        <begin position="177"/>
        <end position="210"/>
    </location>
</feature>
<reference evidence="7" key="1">
    <citation type="submission" date="2025-08" db="UniProtKB">
        <authorList>
            <consortium name="RefSeq"/>
        </authorList>
    </citation>
    <scope>IDENTIFICATION</scope>
    <source>
        <tissue evidence="7">Liver</tissue>
    </source>
</reference>
<dbReference type="GO" id="GO:0005886">
    <property type="term" value="C:plasma membrane"/>
    <property type="evidence" value="ECO:0007669"/>
    <property type="project" value="TreeGrafter"/>
</dbReference>
<protein>
    <submittedName>
        <fullName evidence="7">Transmembrane protein 130</fullName>
    </submittedName>
</protein>
<evidence type="ECO:0000259" key="5">
    <source>
        <dbReference type="PROSITE" id="PS50093"/>
    </source>
</evidence>
<dbReference type="InterPro" id="IPR013783">
    <property type="entry name" value="Ig-like_fold"/>
</dbReference>
<proteinExistence type="predicted"/>
<dbReference type="GeneID" id="103059210"/>
<dbReference type="CDD" id="cd00146">
    <property type="entry name" value="PKD"/>
    <property type="match status" value="1"/>
</dbReference>
<evidence type="ECO:0000256" key="2">
    <source>
        <dbReference type="ARBA" id="ARBA00023180"/>
    </source>
</evidence>
<dbReference type="InterPro" id="IPR035986">
    <property type="entry name" value="PKD_dom_sf"/>
</dbReference>
<dbReference type="CTD" id="222865"/>
<dbReference type="PANTHER" id="PTHR11861:SF10">
    <property type="entry name" value="TRANSMEMBRANE PROTEIN 130"/>
    <property type="match status" value="1"/>
</dbReference>
<keyword evidence="3 7" id="KW-0812">Transmembrane</keyword>
<keyword evidence="3" id="KW-1133">Transmembrane helix</keyword>
<dbReference type="AlphaFoldDB" id="A0A9F2R7M9"/>
<keyword evidence="1 4" id="KW-0732">Signal</keyword>
<dbReference type="InterPro" id="IPR000601">
    <property type="entry name" value="PKD_dom"/>
</dbReference>
<organism evidence="6 7">
    <name type="scientific">Python bivittatus</name>
    <name type="common">Burmese python</name>
    <name type="synonym">Python molurus bivittatus</name>
    <dbReference type="NCBI Taxonomy" id="176946"/>
    <lineage>
        <taxon>Eukaryota</taxon>
        <taxon>Metazoa</taxon>
        <taxon>Chordata</taxon>
        <taxon>Craniata</taxon>
        <taxon>Vertebrata</taxon>
        <taxon>Euteleostomi</taxon>
        <taxon>Lepidosauria</taxon>
        <taxon>Squamata</taxon>
        <taxon>Bifurcata</taxon>
        <taxon>Unidentata</taxon>
        <taxon>Episquamata</taxon>
        <taxon>Toxicofera</taxon>
        <taxon>Serpentes</taxon>
        <taxon>Henophidia</taxon>
        <taxon>Pythonidae</taxon>
        <taxon>Python</taxon>
    </lineage>
</organism>